<dbReference type="Proteomes" id="UP001317870">
    <property type="component" value="Chromosome"/>
</dbReference>
<protein>
    <recommendedName>
        <fullName evidence="4">N-acetyltransferase domain-containing protein</fullName>
    </recommendedName>
</protein>
<proteinExistence type="predicted"/>
<gene>
    <name evidence="2" type="ORF">IFM12276_52500</name>
</gene>
<evidence type="ECO:0000313" key="3">
    <source>
        <dbReference type="Proteomes" id="UP001317870"/>
    </source>
</evidence>
<evidence type="ECO:0008006" key="4">
    <source>
        <dbReference type="Google" id="ProtNLM"/>
    </source>
</evidence>
<dbReference type="RefSeq" id="WP_281875284.1">
    <property type="nucleotide sequence ID" value="NZ_AP026976.1"/>
</dbReference>
<accession>A0ABN6UAB8</accession>
<feature type="region of interest" description="Disordered" evidence="1">
    <location>
        <begin position="45"/>
        <end position="86"/>
    </location>
</feature>
<evidence type="ECO:0000256" key="1">
    <source>
        <dbReference type="SAM" id="MobiDB-lite"/>
    </source>
</evidence>
<reference evidence="2 3" key="1">
    <citation type="submission" date="2022-11" db="EMBL/GenBank/DDBJ databases">
        <title>Genome Sequencing of Nocardia sp. ON39_IFM12276 and assembly.</title>
        <authorList>
            <person name="Shimojima M."/>
            <person name="Toyokawa M."/>
            <person name="Uesaka K."/>
        </authorList>
    </citation>
    <scope>NUCLEOTIDE SEQUENCE [LARGE SCALE GENOMIC DNA]</scope>
    <source>
        <strain evidence="2 3">IFM 12276</strain>
    </source>
</reference>
<keyword evidence="3" id="KW-1185">Reference proteome</keyword>
<evidence type="ECO:0000313" key="2">
    <source>
        <dbReference type="EMBL" id="BDU02222.1"/>
    </source>
</evidence>
<dbReference type="EMBL" id="AP026978">
    <property type="protein sequence ID" value="BDU02222.1"/>
    <property type="molecule type" value="Genomic_DNA"/>
</dbReference>
<organism evidence="2 3">
    <name type="scientific">Nocardia sputorum</name>
    <dbReference type="NCBI Taxonomy" id="2984338"/>
    <lineage>
        <taxon>Bacteria</taxon>
        <taxon>Bacillati</taxon>
        <taxon>Actinomycetota</taxon>
        <taxon>Actinomycetes</taxon>
        <taxon>Mycobacteriales</taxon>
        <taxon>Nocardiaceae</taxon>
        <taxon>Nocardia</taxon>
    </lineage>
</organism>
<name>A0ABN6UAB8_9NOCA</name>
<feature type="compositionally biased region" description="Low complexity" evidence="1">
    <location>
        <begin position="56"/>
        <end position="78"/>
    </location>
</feature>
<sequence>MWISRLVRDASGRIVDSFLEYAEHNKAVTGDRTGKVRDLLEEMGAQDERGAARIRTSTGHAASGSQTTSSTSSTPTRTSGRKLEIPDLSSIPPLERFIRGSSADDDKLLATLSALNRRYGPYDVHIAQANYLDDAEGFKYHASIRDPDKGMVGILERKIYKDEQGRIVVENRVMDLDDDATGKGFATAFNSAMEGYYRRSGVDRLKVFATDDGGYAWARAGYDFDTSPGLIESSVSSITDKIRKIYDQCSPADRVQLDDILRRFGGRVIEYPSPNELASLTGDDHQLGKTLMKGTAWYGVRVL</sequence>